<protein>
    <submittedName>
        <fullName evidence="2">Uncharacterized protein</fullName>
    </submittedName>
</protein>
<dbReference type="Pfam" id="PF22268">
    <property type="entry name" value="DUF6954"/>
    <property type="match status" value="1"/>
</dbReference>
<evidence type="ECO:0000313" key="2">
    <source>
        <dbReference type="EMBL" id="RHW40767.1"/>
    </source>
</evidence>
<organism evidence="2 3">
    <name type="scientific">Neobacillus notoginsengisoli</name>
    <dbReference type="NCBI Taxonomy" id="1578198"/>
    <lineage>
        <taxon>Bacteria</taxon>
        <taxon>Bacillati</taxon>
        <taxon>Bacillota</taxon>
        <taxon>Bacilli</taxon>
        <taxon>Bacillales</taxon>
        <taxon>Bacillaceae</taxon>
        <taxon>Neobacillus</taxon>
    </lineage>
</organism>
<keyword evidence="1" id="KW-0472">Membrane</keyword>
<keyword evidence="1" id="KW-1133">Transmembrane helix</keyword>
<keyword evidence="3" id="KW-1185">Reference proteome</keyword>
<evidence type="ECO:0000256" key="1">
    <source>
        <dbReference type="SAM" id="Phobius"/>
    </source>
</evidence>
<reference evidence="2 3" key="1">
    <citation type="journal article" date="2017" name="Int. J. Syst. Evol. Microbiol.">
        <title>Bacillus notoginsengisoli sp. nov., a novel bacterium isolated from the rhizosphere of Panax notoginseng.</title>
        <authorList>
            <person name="Zhang M.Y."/>
            <person name="Cheng J."/>
            <person name="Cai Y."/>
            <person name="Zhang T.Y."/>
            <person name="Wu Y.Y."/>
            <person name="Manikprabhu D."/>
            <person name="Li W.J."/>
            <person name="Zhang Y.X."/>
        </authorList>
    </citation>
    <scope>NUCLEOTIDE SEQUENCE [LARGE SCALE GENOMIC DNA]</scope>
    <source>
        <strain evidence="2 3">JCM 30743</strain>
    </source>
</reference>
<name>A0A417YU99_9BACI</name>
<evidence type="ECO:0000313" key="3">
    <source>
        <dbReference type="Proteomes" id="UP000284416"/>
    </source>
</evidence>
<dbReference type="InterPro" id="IPR054229">
    <property type="entry name" value="DUF6954"/>
</dbReference>
<comment type="caution">
    <text evidence="2">The sequence shown here is derived from an EMBL/GenBank/DDBJ whole genome shotgun (WGS) entry which is preliminary data.</text>
</comment>
<dbReference type="EMBL" id="QWEG01000006">
    <property type="protein sequence ID" value="RHW40767.1"/>
    <property type="molecule type" value="Genomic_DNA"/>
</dbReference>
<dbReference type="Proteomes" id="UP000284416">
    <property type="component" value="Unassembled WGS sequence"/>
</dbReference>
<gene>
    <name evidence="2" type="ORF">D1B31_11295</name>
</gene>
<proteinExistence type="predicted"/>
<sequence length="59" mass="6873">MRMLWNIFFLSLFALVTFFGLGPVLMADGVPKERFFTAAIVVIIYILLSILYKKIVFRK</sequence>
<keyword evidence="1" id="KW-0812">Transmembrane</keyword>
<dbReference type="AlphaFoldDB" id="A0A417YU99"/>
<feature type="transmembrane region" description="Helical" evidence="1">
    <location>
        <begin position="36"/>
        <end position="52"/>
    </location>
</feature>
<accession>A0A417YU99</accession>